<evidence type="ECO:0000313" key="2">
    <source>
        <dbReference type="Proteomes" id="UP000236569"/>
    </source>
</evidence>
<gene>
    <name evidence="1" type="ORF">DAERI_210034</name>
</gene>
<comment type="caution">
    <text evidence="1">The sequence shown here is derived from an EMBL/GenBank/DDBJ whole genome shotgun (WGS) entry which is preliminary data.</text>
</comment>
<accession>A0A2I9DN67</accession>
<proteinExistence type="predicted"/>
<reference evidence="2" key="1">
    <citation type="submission" date="2018-01" db="EMBL/GenBank/DDBJ databases">
        <title>Draft Genome Sequence of the Radioresistant Bacterium Deinococcus aerius TR0125, Isolated from the Higher Atmosphere above Japan.</title>
        <authorList>
            <person name="Satoh K."/>
            <person name="Arai H."/>
            <person name="Sanzen T."/>
            <person name="Kawaguchi Y."/>
            <person name="Hayashi H."/>
            <person name="Yokobori S."/>
            <person name="Yamagishi A."/>
            <person name="Oono Y."/>
            <person name="Narumi I."/>
        </authorList>
    </citation>
    <scope>NUCLEOTIDE SEQUENCE [LARGE SCALE GENOMIC DNA]</scope>
    <source>
        <strain evidence="2">TR0125</strain>
    </source>
</reference>
<name>A0A2I9DN67_9DEIO</name>
<dbReference type="AlphaFoldDB" id="A0A2I9DN67"/>
<dbReference type="EMBL" id="BFAG01000021">
    <property type="protein sequence ID" value="GBF08038.1"/>
    <property type="molecule type" value="Genomic_DNA"/>
</dbReference>
<protein>
    <submittedName>
        <fullName evidence="1">Uncharacterized protein</fullName>
    </submittedName>
</protein>
<evidence type="ECO:0000313" key="1">
    <source>
        <dbReference type="EMBL" id="GBF08038.1"/>
    </source>
</evidence>
<sequence length="250" mass="27409">MGEQGVAPVGGTALETILAGWRTPDQPLLALDAALRHEGVALEPPALAEVAWALLGVQGRARLQLGEARWTRLTHLAELHDVTLPSQARTLARQLAGEAFLVPDLLRARPWLREPGREGAENVLAAILHTEWSGFLALLGEFGPWVYVPTVADLQALSRPYARLVHQAAESQDAELLSAALQIDPPEESLLVRLEVTDYRQSGRREALSLRVGRNAAQLAELEQSFWDDAERLAQRRRAEWAARRGGPSA</sequence>
<dbReference type="Proteomes" id="UP000236569">
    <property type="component" value="Unassembled WGS sequence"/>
</dbReference>
<organism evidence="1 2">
    <name type="scientific">Deinococcus aerius</name>
    <dbReference type="NCBI Taxonomy" id="200253"/>
    <lineage>
        <taxon>Bacteria</taxon>
        <taxon>Thermotogati</taxon>
        <taxon>Deinococcota</taxon>
        <taxon>Deinococci</taxon>
        <taxon>Deinococcales</taxon>
        <taxon>Deinococcaceae</taxon>
        <taxon>Deinococcus</taxon>
    </lineage>
</organism>
<keyword evidence="2" id="KW-1185">Reference proteome</keyword>